<protein>
    <submittedName>
        <fullName evidence="1">Uncharacterized protein</fullName>
    </submittedName>
</protein>
<evidence type="ECO:0000313" key="2">
    <source>
        <dbReference type="Proteomes" id="UP001497535"/>
    </source>
</evidence>
<organism evidence="1 2">
    <name type="scientific">Meloidogyne enterolobii</name>
    <name type="common">Root-knot nematode worm</name>
    <name type="synonym">Meloidogyne mayaguensis</name>
    <dbReference type="NCBI Taxonomy" id="390850"/>
    <lineage>
        <taxon>Eukaryota</taxon>
        <taxon>Metazoa</taxon>
        <taxon>Ecdysozoa</taxon>
        <taxon>Nematoda</taxon>
        <taxon>Chromadorea</taxon>
        <taxon>Rhabditida</taxon>
        <taxon>Tylenchina</taxon>
        <taxon>Tylenchomorpha</taxon>
        <taxon>Tylenchoidea</taxon>
        <taxon>Meloidogynidae</taxon>
        <taxon>Meloidogyninae</taxon>
        <taxon>Meloidogyne</taxon>
    </lineage>
</organism>
<sequence>MASTKFQFIFFVAFGLFIANFDNVLGLTCSQGNITSYKNVNCAMCLTLRCDGIIQLRDCGEGKLEKGQFCSTYAGCPKRKDHKKPKVTCIPCLTENCNNEPN</sequence>
<name>A0ACB0ZRK6_MELEN</name>
<comment type="caution">
    <text evidence="1">The sequence shown here is derived from an EMBL/GenBank/DDBJ whole genome shotgun (WGS) entry which is preliminary data.</text>
</comment>
<accession>A0ACB0ZRK6</accession>
<proteinExistence type="predicted"/>
<evidence type="ECO:0000313" key="1">
    <source>
        <dbReference type="EMBL" id="CAK5080918.1"/>
    </source>
</evidence>
<dbReference type="Proteomes" id="UP001497535">
    <property type="component" value="Unassembled WGS sequence"/>
</dbReference>
<gene>
    <name evidence="1" type="ORF">MENTE1834_LOCUS28126</name>
</gene>
<reference evidence="1" key="1">
    <citation type="submission" date="2023-11" db="EMBL/GenBank/DDBJ databases">
        <authorList>
            <person name="Poullet M."/>
        </authorList>
    </citation>
    <scope>NUCLEOTIDE SEQUENCE</scope>
    <source>
        <strain evidence="1">E1834</strain>
    </source>
</reference>
<dbReference type="EMBL" id="CAVMJV010000042">
    <property type="protein sequence ID" value="CAK5080918.1"/>
    <property type="molecule type" value="Genomic_DNA"/>
</dbReference>
<keyword evidence="2" id="KW-1185">Reference proteome</keyword>